<gene>
    <name evidence="3" type="ORF">A2720_03430</name>
</gene>
<dbReference type="STRING" id="1817825.A2720_03430"/>
<feature type="compositionally biased region" description="Basic and acidic residues" evidence="2">
    <location>
        <begin position="1"/>
        <end position="10"/>
    </location>
</feature>
<feature type="coiled-coil region" evidence="1">
    <location>
        <begin position="36"/>
        <end position="70"/>
    </location>
</feature>
<comment type="caution">
    <text evidence="3">The sequence shown here is derived from an EMBL/GenBank/DDBJ whole genome shotgun (WGS) entry which is preliminary data.</text>
</comment>
<evidence type="ECO:0000256" key="1">
    <source>
        <dbReference type="SAM" id="Coils"/>
    </source>
</evidence>
<keyword evidence="1" id="KW-0175">Coiled coil</keyword>
<protein>
    <submittedName>
        <fullName evidence="3">Uncharacterized protein</fullName>
    </submittedName>
</protein>
<evidence type="ECO:0000313" key="3">
    <source>
        <dbReference type="EMBL" id="OGE81288.1"/>
    </source>
</evidence>
<dbReference type="EMBL" id="MFEL01000009">
    <property type="protein sequence ID" value="OGE81288.1"/>
    <property type="molecule type" value="Genomic_DNA"/>
</dbReference>
<dbReference type="Proteomes" id="UP000178892">
    <property type="component" value="Unassembled WGS sequence"/>
</dbReference>
<reference evidence="3 4" key="1">
    <citation type="journal article" date="2016" name="Nat. Commun.">
        <title>Thousands of microbial genomes shed light on interconnected biogeochemical processes in an aquifer system.</title>
        <authorList>
            <person name="Anantharaman K."/>
            <person name="Brown C.T."/>
            <person name="Hug L.A."/>
            <person name="Sharon I."/>
            <person name="Castelle C.J."/>
            <person name="Probst A.J."/>
            <person name="Thomas B.C."/>
            <person name="Singh A."/>
            <person name="Wilkins M.J."/>
            <person name="Karaoz U."/>
            <person name="Brodie E.L."/>
            <person name="Williams K.H."/>
            <person name="Hubbard S.S."/>
            <person name="Banfield J.F."/>
        </authorList>
    </citation>
    <scope>NUCLEOTIDE SEQUENCE [LARGE SCALE GENOMIC DNA]</scope>
</reference>
<name>A0A1F5NUG4_9BACT</name>
<accession>A0A1F5NUG4</accession>
<evidence type="ECO:0000313" key="4">
    <source>
        <dbReference type="Proteomes" id="UP000178892"/>
    </source>
</evidence>
<organism evidence="3 4">
    <name type="scientific">Candidatus Doudnabacteria bacterium RIFCSPHIGHO2_01_FULL_46_24</name>
    <dbReference type="NCBI Taxonomy" id="1817825"/>
    <lineage>
        <taxon>Bacteria</taxon>
        <taxon>Candidatus Doudnaibacteriota</taxon>
    </lineage>
</organism>
<proteinExistence type="predicted"/>
<sequence>MGEGEPRDPKVASFEAAKTRRSEAETEKRAALLRRMHLIGEQLTMLKNQIDRLEADLANRKDSHANLTGELRAALGMLESEGVIDDERIKSFLERTEELEK</sequence>
<feature type="compositionally biased region" description="Basic and acidic residues" evidence="2">
    <location>
        <begin position="17"/>
        <end position="28"/>
    </location>
</feature>
<feature type="region of interest" description="Disordered" evidence="2">
    <location>
        <begin position="1"/>
        <end position="28"/>
    </location>
</feature>
<dbReference type="AlphaFoldDB" id="A0A1F5NUG4"/>
<evidence type="ECO:0000256" key="2">
    <source>
        <dbReference type="SAM" id="MobiDB-lite"/>
    </source>
</evidence>